<organism evidence="2 3">
    <name type="scientific">Colletotrichum kahawae</name>
    <name type="common">Coffee berry disease fungus</name>
    <dbReference type="NCBI Taxonomy" id="34407"/>
    <lineage>
        <taxon>Eukaryota</taxon>
        <taxon>Fungi</taxon>
        <taxon>Dikarya</taxon>
        <taxon>Ascomycota</taxon>
        <taxon>Pezizomycotina</taxon>
        <taxon>Sordariomycetes</taxon>
        <taxon>Hypocreomycetidae</taxon>
        <taxon>Glomerellales</taxon>
        <taxon>Glomerellaceae</taxon>
        <taxon>Colletotrichum</taxon>
        <taxon>Colletotrichum gloeosporioides species complex</taxon>
    </lineage>
</organism>
<proteinExistence type="predicted"/>
<dbReference type="AlphaFoldDB" id="A0AAD9Y9B3"/>
<dbReference type="Proteomes" id="UP001281614">
    <property type="component" value="Unassembled WGS sequence"/>
</dbReference>
<accession>A0AAD9Y9B3</accession>
<gene>
    <name evidence="2" type="ORF">CKAH01_06731</name>
</gene>
<comment type="caution">
    <text evidence="2">The sequence shown here is derived from an EMBL/GenBank/DDBJ whole genome shotgun (WGS) entry which is preliminary data.</text>
</comment>
<dbReference type="EMBL" id="VYYT01000300">
    <property type="protein sequence ID" value="KAK2745827.1"/>
    <property type="molecule type" value="Genomic_DNA"/>
</dbReference>
<protein>
    <submittedName>
        <fullName evidence="2">Uncharacterized protein</fullName>
    </submittedName>
</protein>
<keyword evidence="3" id="KW-1185">Reference proteome</keyword>
<evidence type="ECO:0000313" key="3">
    <source>
        <dbReference type="Proteomes" id="UP001281614"/>
    </source>
</evidence>
<sequence>MPKPVFQSRHRPRGFRVHDNPPSRLVDLAPGVTSPTLAKGFPPPPATRLFILLASISPG</sequence>
<evidence type="ECO:0000256" key="1">
    <source>
        <dbReference type="SAM" id="MobiDB-lite"/>
    </source>
</evidence>
<evidence type="ECO:0000313" key="2">
    <source>
        <dbReference type="EMBL" id="KAK2745827.1"/>
    </source>
</evidence>
<feature type="region of interest" description="Disordered" evidence="1">
    <location>
        <begin position="1"/>
        <end position="22"/>
    </location>
</feature>
<reference evidence="2" key="1">
    <citation type="submission" date="2023-02" db="EMBL/GenBank/DDBJ databases">
        <title>Colletotrichum kahawae CIFC_Que2 genome sequencing and assembly.</title>
        <authorList>
            <person name="Baroncelli R."/>
        </authorList>
    </citation>
    <scope>NUCLEOTIDE SEQUENCE</scope>
    <source>
        <strain evidence="2">CIFC_Que2</strain>
    </source>
</reference>
<name>A0AAD9Y9B3_COLKA</name>